<name>A0ABS2SK53_9MICO</name>
<accession>A0ABS2SK53</accession>
<organism evidence="1 2">
    <name type="scientific">Brevibacterium paucivorans</name>
    <dbReference type="NCBI Taxonomy" id="170994"/>
    <lineage>
        <taxon>Bacteria</taxon>
        <taxon>Bacillati</taxon>
        <taxon>Actinomycetota</taxon>
        <taxon>Actinomycetes</taxon>
        <taxon>Micrococcales</taxon>
        <taxon>Brevibacteriaceae</taxon>
        <taxon>Brevibacterium</taxon>
    </lineage>
</organism>
<comment type="caution">
    <text evidence="1">The sequence shown here is derived from an EMBL/GenBank/DDBJ whole genome shotgun (WGS) entry which is preliminary data.</text>
</comment>
<protein>
    <submittedName>
        <fullName evidence="1">Uncharacterized protein</fullName>
    </submittedName>
</protein>
<keyword evidence="2" id="KW-1185">Reference proteome</keyword>
<dbReference type="RefSeq" id="WP_204515377.1">
    <property type="nucleotide sequence ID" value="NZ_JAFBCP010000001.1"/>
</dbReference>
<gene>
    <name evidence="1" type="ORF">JOE56_001330</name>
</gene>
<dbReference type="EMBL" id="JAFBCP010000001">
    <property type="protein sequence ID" value="MBM7816636.1"/>
    <property type="molecule type" value="Genomic_DNA"/>
</dbReference>
<proteinExistence type="predicted"/>
<dbReference type="Proteomes" id="UP000809290">
    <property type="component" value="Unassembled WGS sequence"/>
</dbReference>
<reference evidence="1 2" key="1">
    <citation type="submission" date="2021-01" db="EMBL/GenBank/DDBJ databases">
        <title>Sequencing the genomes of 1000 actinobacteria strains.</title>
        <authorList>
            <person name="Klenk H.-P."/>
        </authorList>
    </citation>
    <scope>NUCLEOTIDE SEQUENCE [LARGE SCALE GENOMIC DNA]</scope>
    <source>
        <strain evidence="1 2">DSM 13657</strain>
    </source>
</reference>
<evidence type="ECO:0000313" key="2">
    <source>
        <dbReference type="Proteomes" id="UP000809290"/>
    </source>
</evidence>
<evidence type="ECO:0000313" key="1">
    <source>
        <dbReference type="EMBL" id="MBM7816636.1"/>
    </source>
</evidence>
<sequence length="163" mass="18185">MADSSRARAFPSENRVFFFQFHFVEVFMKLPSILSATLIGVLLASVSVTPAFAEGSWSSHIKGWATGITSRNWTDRATDKASTRTVLSKCSQEGGARFKSVTLRLYAKRGLLPDRNQGDRTISCGTASWGAMPKKDDFYFKLVKINGSERGYKFSAKSVKQYY</sequence>